<protein>
    <submittedName>
        <fullName evidence="3">Type II toxin-antitoxin system RelE/ParE family toxin</fullName>
    </submittedName>
</protein>
<dbReference type="PANTHER" id="PTHR33755">
    <property type="entry name" value="TOXIN PARE1-RELATED"/>
    <property type="match status" value="1"/>
</dbReference>
<evidence type="ECO:0000256" key="2">
    <source>
        <dbReference type="ARBA" id="ARBA00022649"/>
    </source>
</evidence>
<dbReference type="InterPro" id="IPR051803">
    <property type="entry name" value="TA_system_RelE-like_toxin"/>
</dbReference>
<dbReference type="RefSeq" id="WP_124337409.1">
    <property type="nucleotide sequence ID" value="NZ_CP027717.1"/>
</dbReference>
<dbReference type="NCBIfam" id="TIGR02385">
    <property type="entry name" value="RelE_StbE"/>
    <property type="match status" value="1"/>
</dbReference>
<keyword evidence="2" id="KW-1277">Toxin-antitoxin system</keyword>
<proteinExistence type="inferred from homology"/>
<dbReference type="InterPro" id="IPR035093">
    <property type="entry name" value="RelE/ParE_toxin_dom_sf"/>
</dbReference>
<evidence type="ECO:0000256" key="1">
    <source>
        <dbReference type="ARBA" id="ARBA00006226"/>
    </source>
</evidence>
<reference evidence="3" key="1">
    <citation type="submission" date="2020-12" db="EMBL/GenBank/DDBJ databases">
        <title>Generalized mutagenesis with transposon Tn5. A laboratory procedure for the identification of genes responsible for a bacterial phenotype and its regulation, illustrated with phenazine production in Pseudomonas chlororaphis.</title>
        <authorList>
            <person name="Muzio F."/>
            <person name="Sobrero P."/>
            <person name="Agaras B."/>
            <person name="Valverde C."/>
        </authorList>
    </citation>
    <scope>NUCLEOTIDE SEQUENCE</scope>
    <source>
        <strain evidence="3">SMMP3</strain>
    </source>
</reference>
<dbReference type="Proteomes" id="UP000787568">
    <property type="component" value="Unassembled WGS sequence"/>
</dbReference>
<dbReference type="Gene3D" id="3.30.2310.20">
    <property type="entry name" value="RelE-like"/>
    <property type="match status" value="1"/>
</dbReference>
<evidence type="ECO:0000313" key="4">
    <source>
        <dbReference type="Proteomes" id="UP000787568"/>
    </source>
</evidence>
<dbReference type="EMBL" id="JAEEFW010000014">
    <property type="protein sequence ID" value="MBU4637011.1"/>
    <property type="molecule type" value="Genomic_DNA"/>
</dbReference>
<evidence type="ECO:0000313" key="3">
    <source>
        <dbReference type="EMBL" id="MBU4637011.1"/>
    </source>
</evidence>
<dbReference type="AlphaFoldDB" id="A0AAJ1EBJ5"/>
<organism evidence="3 4">
    <name type="scientific">Pseudomonas chlororaphis subsp. aurantiaca</name>
    <dbReference type="NCBI Taxonomy" id="86192"/>
    <lineage>
        <taxon>Bacteria</taxon>
        <taxon>Pseudomonadati</taxon>
        <taxon>Pseudomonadota</taxon>
        <taxon>Gammaproteobacteria</taxon>
        <taxon>Pseudomonadales</taxon>
        <taxon>Pseudomonadaceae</taxon>
        <taxon>Pseudomonas</taxon>
    </lineage>
</organism>
<dbReference type="Pfam" id="PF05016">
    <property type="entry name" value="ParE_toxin"/>
    <property type="match status" value="1"/>
</dbReference>
<gene>
    <name evidence="3" type="ORF">I8747_29785</name>
</gene>
<comment type="similarity">
    <text evidence="1">Belongs to the RelE toxin family.</text>
</comment>
<comment type="caution">
    <text evidence="3">The sequence shown here is derived from an EMBL/GenBank/DDBJ whole genome shotgun (WGS) entry which is preliminary data.</text>
</comment>
<dbReference type="InterPro" id="IPR007712">
    <property type="entry name" value="RelE/ParE_toxin"/>
</dbReference>
<name>A0AAJ1EBJ5_9PSED</name>
<accession>A0AAJ1EBJ5</accession>
<sequence>MARHVEWLRTALKNLDEEAAYIAQDSPQAAAEFVKAILSSIQHLSHFPASGREGRLPGTREWVVPNRPYLIPYRVRQGHLQILRIFHTRRLPPAGWQDDRQ</sequence>